<dbReference type="PANTHER" id="PTHR36142">
    <property type="entry name" value="METALLO-HYDROLASE/OXIDOREDUCTASE SUPERFAMILY PROTEIN"/>
    <property type="match status" value="1"/>
</dbReference>
<sequence>MAKGTSLSELVSQSPRRPILTHLNADTSWLISFPRAPITDEKAESFSKSSSRSYYHVIVDPWLDGELVVAYRWIMVLAHSVKASFSTMADVRGLVKDIEHAAGSMSGSDNGEVDAAFVSHYLDDHCSKESLVQIDPSMPVVTVHGAATMVQSWKHFQNIETMPDLDVDHPETLWQRPSSSYLPSYLRVGRVPSGGTYPHLHWATIIAYTASPPLGSSDSRPETILYSPHGIYSDRVSELSWATEHSNVLAMLHGLDPAWSPAAANLGVENGHALAKKIRPKFWIPTHDEHLEYQGLIGWFQTKYKKTFGDAVSSATGGESREAEGEERGPMCREVGNGESLVLA</sequence>
<feature type="region of interest" description="Disordered" evidence="1">
    <location>
        <begin position="311"/>
        <end position="337"/>
    </location>
</feature>
<accession>A0ABR0KK74</accession>
<feature type="compositionally biased region" description="Basic and acidic residues" evidence="1">
    <location>
        <begin position="319"/>
        <end position="331"/>
    </location>
</feature>
<organism evidence="2 3">
    <name type="scientific">Lithohypha guttulata</name>
    <dbReference type="NCBI Taxonomy" id="1690604"/>
    <lineage>
        <taxon>Eukaryota</taxon>
        <taxon>Fungi</taxon>
        <taxon>Dikarya</taxon>
        <taxon>Ascomycota</taxon>
        <taxon>Pezizomycotina</taxon>
        <taxon>Eurotiomycetes</taxon>
        <taxon>Chaetothyriomycetidae</taxon>
        <taxon>Chaetothyriales</taxon>
        <taxon>Trichomeriaceae</taxon>
        <taxon>Lithohypha</taxon>
    </lineage>
</organism>
<protein>
    <submittedName>
        <fullName evidence="2">Uncharacterized protein</fullName>
    </submittedName>
</protein>
<dbReference type="Gene3D" id="3.60.15.10">
    <property type="entry name" value="Ribonuclease Z/Hydroxyacylglutathione hydrolase-like"/>
    <property type="match status" value="1"/>
</dbReference>
<evidence type="ECO:0000313" key="3">
    <source>
        <dbReference type="Proteomes" id="UP001345013"/>
    </source>
</evidence>
<dbReference type="PANTHER" id="PTHR36142:SF2">
    <property type="entry name" value="METALLO-HYDROLASE_OXIDOREDUCTASE SUPERFAMILY PROTEIN"/>
    <property type="match status" value="1"/>
</dbReference>
<gene>
    <name evidence="2" type="ORF">LTR24_001612</name>
</gene>
<reference evidence="2 3" key="1">
    <citation type="submission" date="2023-08" db="EMBL/GenBank/DDBJ databases">
        <title>Black Yeasts Isolated from many extreme environments.</title>
        <authorList>
            <person name="Coleine C."/>
            <person name="Stajich J.E."/>
            <person name="Selbmann L."/>
        </authorList>
    </citation>
    <scope>NUCLEOTIDE SEQUENCE [LARGE SCALE GENOMIC DNA]</scope>
    <source>
        <strain evidence="2 3">CCFEE 5885</strain>
    </source>
</reference>
<comment type="caution">
    <text evidence="2">The sequence shown here is derived from an EMBL/GenBank/DDBJ whole genome shotgun (WGS) entry which is preliminary data.</text>
</comment>
<evidence type="ECO:0000313" key="2">
    <source>
        <dbReference type="EMBL" id="KAK5098984.1"/>
    </source>
</evidence>
<dbReference type="EMBL" id="JAVRRG010000012">
    <property type="protein sequence ID" value="KAK5098984.1"/>
    <property type="molecule type" value="Genomic_DNA"/>
</dbReference>
<evidence type="ECO:0000256" key="1">
    <source>
        <dbReference type="SAM" id="MobiDB-lite"/>
    </source>
</evidence>
<proteinExistence type="predicted"/>
<dbReference type="Proteomes" id="UP001345013">
    <property type="component" value="Unassembled WGS sequence"/>
</dbReference>
<dbReference type="InterPro" id="IPR036866">
    <property type="entry name" value="RibonucZ/Hydroxyglut_hydro"/>
</dbReference>
<keyword evidence="3" id="KW-1185">Reference proteome</keyword>
<name>A0ABR0KK74_9EURO</name>